<dbReference type="InterPro" id="IPR007055">
    <property type="entry name" value="BON_dom"/>
</dbReference>
<evidence type="ECO:0000256" key="1">
    <source>
        <dbReference type="SAM" id="SignalP"/>
    </source>
</evidence>
<evidence type="ECO:0000313" key="3">
    <source>
        <dbReference type="EMBL" id="EEF62817.1"/>
    </source>
</evidence>
<dbReference type="EMBL" id="ABOX02000003">
    <property type="protein sequence ID" value="EEF62817.1"/>
    <property type="molecule type" value="Genomic_DNA"/>
</dbReference>
<dbReference type="PANTHER" id="PTHR34606">
    <property type="entry name" value="BON DOMAIN-CONTAINING PROTEIN"/>
    <property type="match status" value="1"/>
</dbReference>
<evidence type="ECO:0000313" key="4">
    <source>
        <dbReference type="Proteomes" id="UP000003688"/>
    </source>
</evidence>
<gene>
    <name evidence="3" type="ORF">Cflav_PD5452</name>
</gene>
<dbReference type="Proteomes" id="UP000003688">
    <property type="component" value="Unassembled WGS sequence"/>
</dbReference>
<evidence type="ECO:0000259" key="2">
    <source>
        <dbReference type="PROSITE" id="PS50914"/>
    </source>
</evidence>
<reference evidence="3 4" key="1">
    <citation type="journal article" date="2011" name="J. Bacteriol.">
        <title>Genome sequence of 'Pedosphaera parvula' Ellin514, an aerobic Verrucomicrobial isolate from pasture soil.</title>
        <authorList>
            <person name="Kant R."/>
            <person name="van Passel M.W."/>
            <person name="Sangwan P."/>
            <person name="Palva A."/>
            <person name="Lucas S."/>
            <person name="Copeland A."/>
            <person name="Lapidus A."/>
            <person name="Glavina Del Rio T."/>
            <person name="Dalin E."/>
            <person name="Tice H."/>
            <person name="Bruce D."/>
            <person name="Goodwin L."/>
            <person name="Pitluck S."/>
            <person name="Chertkov O."/>
            <person name="Larimer F.W."/>
            <person name="Land M.L."/>
            <person name="Hauser L."/>
            <person name="Brettin T.S."/>
            <person name="Detter J.C."/>
            <person name="Han S."/>
            <person name="de Vos W.M."/>
            <person name="Janssen P.H."/>
            <person name="Smidt H."/>
        </authorList>
    </citation>
    <scope>NUCLEOTIDE SEQUENCE [LARGE SCALE GENOMIC DNA]</scope>
    <source>
        <strain evidence="3 4">Ellin514</strain>
    </source>
</reference>
<comment type="caution">
    <text evidence="3">The sequence shown here is derived from an EMBL/GenBank/DDBJ whole genome shotgun (WGS) entry which is preliminary data.</text>
</comment>
<feature type="signal peptide" evidence="1">
    <location>
        <begin position="1"/>
        <end position="21"/>
    </location>
</feature>
<dbReference type="PANTHER" id="PTHR34606:SF16">
    <property type="entry name" value="BON DOMAIN-CONTAINING PROTEIN"/>
    <property type="match status" value="1"/>
</dbReference>
<dbReference type="PROSITE" id="PS50914">
    <property type="entry name" value="BON"/>
    <property type="match status" value="1"/>
</dbReference>
<sequence precursor="true">MYNTKKIMGLMMCAGALAFTAGVTGCAGDRYNQSTGEHIDDRATTTRVKSALSHDATYKYENVNVTTFKGVVQLSGFTDTGAQKSRAGDIAKGVEGVREVKNNITVK</sequence>
<dbReference type="RefSeq" id="WP_007413130.1">
    <property type="nucleotide sequence ID" value="NZ_ABOX02000003.1"/>
</dbReference>
<dbReference type="Gene3D" id="3.30.1340.30">
    <property type="match status" value="1"/>
</dbReference>
<keyword evidence="1" id="KW-0732">Signal</keyword>
<organism evidence="3 4">
    <name type="scientific">Pedosphaera parvula (strain Ellin514)</name>
    <dbReference type="NCBI Taxonomy" id="320771"/>
    <lineage>
        <taxon>Bacteria</taxon>
        <taxon>Pseudomonadati</taxon>
        <taxon>Verrucomicrobiota</taxon>
        <taxon>Pedosphaerae</taxon>
        <taxon>Pedosphaerales</taxon>
        <taxon>Pedosphaeraceae</taxon>
        <taxon>Pedosphaera</taxon>
    </lineage>
</organism>
<dbReference type="InterPro" id="IPR051686">
    <property type="entry name" value="Lipoprotein_DolP"/>
</dbReference>
<dbReference type="Pfam" id="PF04972">
    <property type="entry name" value="BON"/>
    <property type="match status" value="1"/>
</dbReference>
<protein>
    <submittedName>
        <fullName evidence="3">Transport-associated protein</fullName>
    </submittedName>
</protein>
<feature type="chain" id="PRO_5002894261" evidence="1">
    <location>
        <begin position="22"/>
        <end position="107"/>
    </location>
</feature>
<dbReference type="SMART" id="SM00749">
    <property type="entry name" value="BON"/>
    <property type="match status" value="1"/>
</dbReference>
<dbReference type="STRING" id="320771.Cflav_PD5452"/>
<feature type="domain" description="BON" evidence="2">
    <location>
        <begin position="40"/>
        <end position="107"/>
    </location>
</feature>
<name>B9XBD2_PEDPL</name>
<accession>B9XBD2</accession>
<dbReference type="InterPro" id="IPR014004">
    <property type="entry name" value="Transpt-assoc_nodulatn_dom_bac"/>
</dbReference>
<dbReference type="PROSITE" id="PS51257">
    <property type="entry name" value="PROKAR_LIPOPROTEIN"/>
    <property type="match status" value="1"/>
</dbReference>
<keyword evidence="4" id="KW-1185">Reference proteome</keyword>
<dbReference type="OrthoDB" id="7360581at2"/>
<proteinExistence type="predicted"/>
<dbReference type="AlphaFoldDB" id="B9XBD2"/>